<dbReference type="InterPro" id="IPR036704">
    <property type="entry name" value="RraA/RraA-like_sf"/>
</dbReference>
<feature type="binding site" evidence="13">
    <location>
        <position position="125"/>
    </location>
    <ligand>
        <name>Mg(2+)</name>
        <dbReference type="ChEBI" id="CHEBI:18420"/>
    </ligand>
</feature>
<evidence type="ECO:0000256" key="9">
    <source>
        <dbReference type="ARBA" id="ARBA00029596"/>
    </source>
</evidence>
<accession>A0A7S8IGL9</accession>
<evidence type="ECO:0000313" key="14">
    <source>
        <dbReference type="EMBL" id="QPC84178.1"/>
    </source>
</evidence>
<evidence type="ECO:0000256" key="2">
    <source>
        <dbReference type="ARBA" id="ARBA00001968"/>
    </source>
</evidence>
<dbReference type="AlphaFoldDB" id="A0A7S8IGL9"/>
<dbReference type="EMBL" id="CP062983">
    <property type="protein sequence ID" value="QPC84178.1"/>
    <property type="molecule type" value="Genomic_DNA"/>
</dbReference>
<comment type="catalytic activity">
    <reaction evidence="12">
        <text>oxaloacetate + H(+) = pyruvate + CO2</text>
        <dbReference type="Rhea" id="RHEA:15641"/>
        <dbReference type="ChEBI" id="CHEBI:15361"/>
        <dbReference type="ChEBI" id="CHEBI:15378"/>
        <dbReference type="ChEBI" id="CHEBI:16452"/>
        <dbReference type="ChEBI" id="CHEBI:16526"/>
        <dbReference type="EC" id="4.1.1.112"/>
    </reaction>
</comment>
<evidence type="ECO:0000256" key="6">
    <source>
        <dbReference type="ARBA" id="ARBA00012947"/>
    </source>
</evidence>
<dbReference type="GO" id="GO:0008948">
    <property type="term" value="F:oxaloacetate decarboxylase activity"/>
    <property type="evidence" value="ECO:0007669"/>
    <property type="project" value="UniProtKB-EC"/>
</dbReference>
<dbReference type="EC" id="4.1.3.17" evidence="5"/>
<evidence type="ECO:0000256" key="1">
    <source>
        <dbReference type="ARBA" id="ARBA00001342"/>
    </source>
</evidence>
<comment type="cofactor">
    <cofactor evidence="2">
        <name>a divalent metal cation</name>
        <dbReference type="ChEBI" id="CHEBI:60240"/>
    </cofactor>
</comment>
<evidence type="ECO:0000256" key="8">
    <source>
        <dbReference type="ARBA" id="ARBA00025046"/>
    </source>
</evidence>
<protein>
    <recommendedName>
        <fullName evidence="7">Putative 4-hydroxy-4-methyl-2-oxoglutarate aldolase</fullName>
        <ecNumber evidence="6">4.1.1.112</ecNumber>
        <ecNumber evidence="5">4.1.3.17</ecNumber>
    </recommendedName>
    <alternativeName>
        <fullName evidence="11">Oxaloacetate decarboxylase</fullName>
    </alternativeName>
    <alternativeName>
        <fullName evidence="9">Regulator of ribonuclease activity homolog</fullName>
    </alternativeName>
    <alternativeName>
        <fullName evidence="10">RraA-like protein</fullName>
    </alternativeName>
</protein>
<keyword evidence="13" id="KW-0479">Metal-binding</keyword>
<gene>
    <name evidence="14" type="ORF">G4Y79_07340</name>
</gene>
<dbReference type="SUPFAM" id="SSF89562">
    <property type="entry name" value="RraA-like"/>
    <property type="match status" value="1"/>
</dbReference>
<feature type="binding site" evidence="13">
    <location>
        <position position="124"/>
    </location>
    <ligand>
        <name>Mg(2+)</name>
        <dbReference type="ChEBI" id="CHEBI:18420"/>
    </ligand>
</feature>
<evidence type="ECO:0000256" key="11">
    <source>
        <dbReference type="ARBA" id="ARBA00032305"/>
    </source>
</evidence>
<evidence type="ECO:0000256" key="10">
    <source>
        <dbReference type="ARBA" id="ARBA00030169"/>
    </source>
</evidence>
<evidence type="ECO:0000256" key="4">
    <source>
        <dbReference type="ARBA" id="ARBA00011233"/>
    </source>
</evidence>
<proteinExistence type="inferred from homology"/>
<dbReference type="Proteomes" id="UP000594468">
    <property type="component" value="Chromosome"/>
</dbReference>
<dbReference type="GO" id="GO:0047443">
    <property type="term" value="F:4-hydroxy-4-methyl-2-oxoglutarate aldolase activity"/>
    <property type="evidence" value="ECO:0007669"/>
    <property type="project" value="UniProtKB-EC"/>
</dbReference>
<keyword evidence="13" id="KW-0460">Magnesium</keyword>
<dbReference type="PANTHER" id="PTHR33254:SF4">
    <property type="entry name" value="4-HYDROXY-4-METHYL-2-OXOGLUTARATE ALDOLASE 3-RELATED"/>
    <property type="match status" value="1"/>
</dbReference>
<evidence type="ECO:0000313" key="15">
    <source>
        <dbReference type="Proteomes" id="UP000594468"/>
    </source>
</evidence>
<dbReference type="InterPro" id="IPR005493">
    <property type="entry name" value="RraA/RraA-like"/>
</dbReference>
<dbReference type="Pfam" id="PF03737">
    <property type="entry name" value="RraA-like"/>
    <property type="match status" value="1"/>
</dbReference>
<name>A0A7S8IGL9_9CHLR</name>
<evidence type="ECO:0000256" key="13">
    <source>
        <dbReference type="PIRSR" id="PIRSR605493-1"/>
    </source>
</evidence>
<dbReference type="RefSeq" id="WP_195172242.1">
    <property type="nucleotide sequence ID" value="NZ_CP062983.1"/>
</dbReference>
<dbReference type="KEGG" id="pmet:G4Y79_07340"/>
<evidence type="ECO:0000256" key="7">
    <source>
        <dbReference type="ARBA" id="ARBA00016549"/>
    </source>
</evidence>
<evidence type="ECO:0000256" key="12">
    <source>
        <dbReference type="ARBA" id="ARBA00047973"/>
    </source>
</evidence>
<reference evidence="14 15" key="1">
    <citation type="submission" date="2020-02" db="EMBL/GenBank/DDBJ databases">
        <authorList>
            <person name="Zheng R.K."/>
            <person name="Sun C.M."/>
        </authorList>
    </citation>
    <scope>NUCLEOTIDE SEQUENCE [LARGE SCALE GENOMIC DNA]</scope>
    <source>
        <strain evidence="15">rifampicinis</strain>
    </source>
</reference>
<keyword evidence="15" id="KW-1185">Reference proteome</keyword>
<feature type="binding site" evidence="13">
    <location>
        <begin position="102"/>
        <end position="105"/>
    </location>
    <ligand>
        <name>substrate</name>
    </ligand>
</feature>
<dbReference type="CDD" id="cd16841">
    <property type="entry name" value="RraA_family"/>
    <property type="match status" value="1"/>
</dbReference>
<organism evidence="14 15">
    <name type="scientific">Phototrophicus methaneseepsis</name>
    <dbReference type="NCBI Taxonomy" id="2710758"/>
    <lineage>
        <taxon>Bacteria</taxon>
        <taxon>Bacillati</taxon>
        <taxon>Chloroflexota</taxon>
        <taxon>Candidatus Thermofontia</taxon>
        <taxon>Phototrophicales</taxon>
        <taxon>Phototrophicaceae</taxon>
        <taxon>Phototrophicus</taxon>
    </lineage>
</organism>
<comment type="similarity">
    <text evidence="3">Belongs to the class II aldolase/RraA-like family.</text>
</comment>
<dbReference type="Gene3D" id="3.50.30.40">
    <property type="entry name" value="Ribonuclease E inhibitor RraA/RraA-like"/>
    <property type="match status" value="1"/>
</dbReference>
<comment type="function">
    <text evidence="8">Catalyzes the aldol cleavage of 4-hydroxy-4-methyl-2-oxoglutarate (HMG) into 2 molecules of pyruvate. Also contains a secondary oxaloacetate (OAA) decarboxylase activity due to the common pyruvate enolate transition state formed following C-C bond cleavage in the retro-aldol and decarboxylation reactions.</text>
</comment>
<comment type="cofactor">
    <cofactor evidence="13">
        <name>Mg(2+)</name>
        <dbReference type="ChEBI" id="CHEBI:18420"/>
    </cofactor>
</comment>
<sequence length="224" mass="25134">MTVKSPNDLTARISNLYVAAVSDVLDELGMRHQVMHHRLRPLLPDMHHCGFIGRARTFRWMEIDYIIEDDPYGLEIEAMDSLGEGDVAVHSTDYGATNAPWGELMSTVAKRNGSVGCICDSQIRDTVRIIEMGYPVYYANIRPLDSQGRGRLMAYDVPVRCGDVLVNPGELIFADYDGIVVVPKEVETQVLELALEKAQKETDSRREILEGKSLRAVYDKYGVL</sequence>
<dbReference type="EC" id="4.1.1.112" evidence="6"/>
<dbReference type="GO" id="GO:0046872">
    <property type="term" value="F:metal ion binding"/>
    <property type="evidence" value="ECO:0007669"/>
    <property type="project" value="UniProtKB-KW"/>
</dbReference>
<comment type="subunit">
    <text evidence="4">Homotrimer.</text>
</comment>
<evidence type="ECO:0000256" key="5">
    <source>
        <dbReference type="ARBA" id="ARBA00012213"/>
    </source>
</evidence>
<dbReference type="PANTHER" id="PTHR33254">
    <property type="entry name" value="4-HYDROXY-4-METHYL-2-OXOGLUTARATE ALDOLASE 3-RELATED"/>
    <property type="match status" value="1"/>
</dbReference>
<evidence type="ECO:0000256" key="3">
    <source>
        <dbReference type="ARBA" id="ARBA00008621"/>
    </source>
</evidence>
<comment type="catalytic activity">
    <reaction evidence="1">
        <text>4-hydroxy-4-methyl-2-oxoglutarate = 2 pyruvate</text>
        <dbReference type="Rhea" id="RHEA:22748"/>
        <dbReference type="ChEBI" id="CHEBI:15361"/>
        <dbReference type="ChEBI" id="CHEBI:58276"/>
        <dbReference type="EC" id="4.1.3.17"/>
    </reaction>
</comment>